<feature type="domain" description="DALR anticodon binding" evidence="11">
    <location>
        <begin position="454"/>
        <end position="585"/>
    </location>
</feature>
<dbReference type="Gene3D" id="1.10.730.10">
    <property type="entry name" value="Isoleucyl-tRNA Synthetase, Domain 1"/>
    <property type="match status" value="1"/>
</dbReference>
<evidence type="ECO:0000256" key="7">
    <source>
        <dbReference type="ARBA" id="ARBA00023146"/>
    </source>
</evidence>
<evidence type="ECO:0000256" key="5">
    <source>
        <dbReference type="ARBA" id="ARBA00022840"/>
    </source>
</evidence>
<dbReference type="NCBIfam" id="TIGR00456">
    <property type="entry name" value="argS"/>
    <property type="match status" value="1"/>
</dbReference>
<dbReference type="SUPFAM" id="SSF55190">
    <property type="entry name" value="Arginyl-tRNA synthetase (ArgRS), N-terminal 'additional' domain"/>
    <property type="match status" value="1"/>
</dbReference>
<dbReference type="PRINTS" id="PR01038">
    <property type="entry name" value="TRNASYNTHARG"/>
</dbReference>
<dbReference type="GO" id="GO:0004814">
    <property type="term" value="F:arginine-tRNA ligase activity"/>
    <property type="evidence" value="ECO:0007669"/>
    <property type="project" value="UniProtKB-EC"/>
</dbReference>
<dbReference type="InterPro" id="IPR036695">
    <property type="entry name" value="Arg-tRNA-synth_N_sf"/>
</dbReference>
<proteinExistence type="inferred from homology"/>
<dbReference type="PANTHER" id="PTHR11956:SF5">
    <property type="entry name" value="ARGININE--TRNA LIGASE, CYTOPLASMIC"/>
    <property type="match status" value="1"/>
</dbReference>
<keyword evidence="4 9" id="KW-0547">Nucleotide-binding</keyword>
<evidence type="ECO:0000256" key="4">
    <source>
        <dbReference type="ARBA" id="ARBA00022741"/>
    </source>
</evidence>
<comment type="caution">
    <text evidence="13">The sequence shown here is derived from an EMBL/GenBank/DDBJ whole genome shotgun (WGS) entry which is preliminary data.</text>
</comment>
<dbReference type="EMBL" id="JAGGJU010000003">
    <property type="protein sequence ID" value="MBP1849853.1"/>
    <property type="molecule type" value="Genomic_DNA"/>
</dbReference>
<dbReference type="InterPro" id="IPR005148">
    <property type="entry name" value="Arg-tRNA-synth_N"/>
</dbReference>
<dbReference type="SUPFAM" id="SSF52374">
    <property type="entry name" value="Nucleotidylyl transferase"/>
    <property type="match status" value="1"/>
</dbReference>
<keyword evidence="7 9" id="KW-0030">Aminoacyl-tRNA synthetase</keyword>
<feature type="short sequence motif" description="'HIGH' region" evidence="9">
    <location>
        <begin position="131"/>
        <end position="141"/>
    </location>
</feature>
<feature type="domain" description="Arginyl tRNA synthetase N-terminal" evidence="12">
    <location>
        <begin position="5"/>
        <end position="94"/>
    </location>
</feature>
<dbReference type="InterPro" id="IPR035684">
    <property type="entry name" value="ArgRS_core"/>
</dbReference>
<keyword evidence="5 9" id="KW-0067">ATP-binding</keyword>
<comment type="subcellular location">
    <subcellularLocation>
        <location evidence="9">Cytoplasm</location>
    </subcellularLocation>
</comment>
<gene>
    <name evidence="9" type="primary">argS</name>
    <name evidence="13" type="ORF">J2Z17_001274</name>
</gene>
<dbReference type="InterPro" id="IPR009080">
    <property type="entry name" value="tRNAsynth_Ia_anticodon-bd"/>
</dbReference>
<dbReference type="Gene3D" id="3.40.50.620">
    <property type="entry name" value="HUPs"/>
    <property type="match status" value="1"/>
</dbReference>
<evidence type="ECO:0000256" key="2">
    <source>
        <dbReference type="ARBA" id="ARBA00022490"/>
    </source>
</evidence>
<evidence type="ECO:0000259" key="12">
    <source>
        <dbReference type="SMART" id="SM01016"/>
    </source>
</evidence>
<dbReference type="PROSITE" id="PS00178">
    <property type="entry name" value="AA_TRNA_LIGASE_I"/>
    <property type="match status" value="1"/>
</dbReference>
<name>A0ABS4DW03_9HYPH</name>
<dbReference type="Pfam" id="PF05746">
    <property type="entry name" value="DALR_1"/>
    <property type="match status" value="1"/>
</dbReference>
<dbReference type="SMART" id="SM01016">
    <property type="entry name" value="Arg_tRNA_synt_N"/>
    <property type="match status" value="1"/>
</dbReference>
<comment type="subunit">
    <text evidence="9">Monomer.</text>
</comment>
<evidence type="ECO:0000256" key="10">
    <source>
        <dbReference type="RuleBase" id="RU363038"/>
    </source>
</evidence>
<dbReference type="Pfam" id="PF03485">
    <property type="entry name" value="Arg_tRNA_synt_N"/>
    <property type="match status" value="1"/>
</dbReference>
<dbReference type="SMART" id="SM00836">
    <property type="entry name" value="DALR_1"/>
    <property type="match status" value="1"/>
</dbReference>
<evidence type="ECO:0000256" key="8">
    <source>
        <dbReference type="ARBA" id="ARBA00049339"/>
    </source>
</evidence>
<evidence type="ECO:0000313" key="14">
    <source>
        <dbReference type="Proteomes" id="UP000759443"/>
    </source>
</evidence>
<dbReference type="Proteomes" id="UP000759443">
    <property type="component" value="Unassembled WGS sequence"/>
</dbReference>
<dbReference type="InterPro" id="IPR008909">
    <property type="entry name" value="DALR_anticod-bd"/>
</dbReference>
<evidence type="ECO:0000256" key="9">
    <source>
        <dbReference type="HAMAP-Rule" id="MF_00123"/>
    </source>
</evidence>
<protein>
    <recommendedName>
        <fullName evidence="9">Arginine--tRNA ligase</fullName>
        <ecNumber evidence="9">6.1.1.19</ecNumber>
    </recommendedName>
    <alternativeName>
        <fullName evidence="9">Arginyl-tRNA synthetase</fullName>
        <shortName evidence="9">ArgRS</shortName>
    </alternativeName>
</protein>
<dbReference type="HAMAP" id="MF_00123">
    <property type="entry name" value="Arg_tRNA_synth"/>
    <property type="match status" value="1"/>
</dbReference>
<keyword evidence="2 9" id="KW-0963">Cytoplasm</keyword>
<dbReference type="EC" id="6.1.1.19" evidence="9"/>
<evidence type="ECO:0000259" key="11">
    <source>
        <dbReference type="SMART" id="SM00836"/>
    </source>
</evidence>
<evidence type="ECO:0000256" key="3">
    <source>
        <dbReference type="ARBA" id="ARBA00022598"/>
    </source>
</evidence>
<keyword evidence="3 9" id="KW-0436">Ligase</keyword>
<dbReference type="RefSeq" id="WP_209943278.1">
    <property type="nucleotide sequence ID" value="NZ_JAGGJU010000003.1"/>
</dbReference>
<evidence type="ECO:0000313" key="13">
    <source>
        <dbReference type="EMBL" id="MBP1849853.1"/>
    </source>
</evidence>
<dbReference type="Pfam" id="PF00750">
    <property type="entry name" value="tRNA-synt_1d"/>
    <property type="match status" value="2"/>
</dbReference>
<comment type="similarity">
    <text evidence="1 9 10">Belongs to the class-I aminoacyl-tRNA synthetase family.</text>
</comment>
<accession>A0ABS4DW03</accession>
<evidence type="ECO:0000256" key="1">
    <source>
        <dbReference type="ARBA" id="ARBA00005594"/>
    </source>
</evidence>
<keyword evidence="6 9" id="KW-0648">Protein biosynthesis</keyword>
<comment type="catalytic activity">
    <reaction evidence="8 9">
        <text>tRNA(Arg) + L-arginine + ATP = L-arginyl-tRNA(Arg) + AMP + diphosphate</text>
        <dbReference type="Rhea" id="RHEA:20301"/>
        <dbReference type="Rhea" id="RHEA-COMP:9658"/>
        <dbReference type="Rhea" id="RHEA-COMP:9673"/>
        <dbReference type="ChEBI" id="CHEBI:30616"/>
        <dbReference type="ChEBI" id="CHEBI:32682"/>
        <dbReference type="ChEBI" id="CHEBI:33019"/>
        <dbReference type="ChEBI" id="CHEBI:78442"/>
        <dbReference type="ChEBI" id="CHEBI:78513"/>
        <dbReference type="ChEBI" id="CHEBI:456215"/>
        <dbReference type="EC" id="6.1.1.19"/>
    </reaction>
</comment>
<dbReference type="SUPFAM" id="SSF47323">
    <property type="entry name" value="Anticodon-binding domain of a subclass of class I aminoacyl-tRNA synthetases"/>
    <property type="match status" value="1"/>
</dbReference>
<dbReference type="InterPro" id="IPR014729">
    <property type="entry name" value="Rossmann-like_a/b/a_fold"/>
</dbReference>
<sequence>MNLFADFEARIKSALETIAIVAEKRSELDFGRIVVEPPRDPSHGDAATNAAMVLAKPLGTNPRALAETISEALKGDADISEITVAGPGFINLRLSTAYWQRLLGDMVDRGTDFGRSSLGQGRKVNVEYVSANPTGPMHVGHCRGAVVGDTLANLLQYAGYKVAKEYYINDAGSQIDVLARSTFLRYREALGETIGDIPAGLYPGDYLVPVGQALADEFGTRLRGMPEAQWMPIIKDKAIDAMMAMIRDDLAMLNVHHDVFFSERTLHEGNGGPILSAINDLTFKGHVYKGKLPPPKGQVPEDWEDREQTLFRSTEVGDDIDRALMKSDGSFTYFAADVAYFKDKYDRHFEEMIYVLGADHGGYVKRLEALARAVSGGSVELTVLLCQLVKLYRNGEPVKMSKRSGDFVTLREVVEEVGSDSVRFMMLYRKSSEPLDFDFAKVTEQSKDNPVFYVQYAHARCMSVFRQANEVLKDLDIDSAMLAQAVREHPLEVAEMQLVAKIAEYPRVIEAAAQAHEPHRLAFYLYDLASSFHAHWNKGKDQPELRFVNDNNRQSTVARLGLVHAVASVLKSGLSITGTNAPDEMR</sequence>
<keyword evidence="14" id="KW-1185">Reference proteome</keyword>
<dbReference type="Gene3D" id="3.30.1360.70">
    <property type="entry name" value="Arginyl tRNA synthetase N-terminal domain"/>
    <property type="match status" value="1"/>
</dbReference>
<organism evidence="13 14">
    <name type="scientific">Rhizobium halophytocola</name>
    <dbReference type="NCBI Taxonomy" id="735519"/>
    <lineage>
        <taxon>Bacteria</taxon>
        <taxon>Pseudomonadati</taxon>
        <taxon>Pseudomonadota</taxon>
        <taxon>Alphaproteobacteria</taxon>
        <taxon>Hyphomicrobiales</taxon>
        <taxon>Rhizobiaceae</taxon>
        <taxon>Rhizobium/Agrobacterium group</taxon>
        <taxon>Rhizobium</taxon>
    </lineage>
</organism>
<dbReference type="PANTHER" id="PTHR11956">
    <property type="entry name" value="ARGINYL-TRNA SYNTHETASE"/>
    <property type="match status" value="1"/>
</dbReference>
<reference evidence="13 14" key="1">
    <citation type="submission" date="2021-03" db="EMBL/GenBank/DDBJ databases">
        <title>Genomic Encyclopedia of Type Strains, Phase IV (KMG-IV): sequencing the most valuable type-strain genomes for metagenomic binning, comparative biology and taxonomic classification.</title>
        <authorList>
            <person name="Goeker M."/>
        </authorList>
    </citation>
    <scope>NUCLEOTIDE SEQUENCE [LARGE SCALE GENOMIC DNA]</scope>
    <source>
        <strain evidence="13 14">DSM 21600</strain>
    </source>
</reference>
<evidence type="ECO:0000256" key="6">
    <source>
        <dbReference type="ARBA" id="ARBA00022917"/>
    </source>
</evidence>
<dbReference type="InterPro" id="IPR001412">
    <property type="entry name" value="aa-tRNA-synth_I_CS"/>
</dbReference>
<dbReference type="CDD" id="cd00671">
    <property type="entry name" value="ArgRS_core"/>
    <property type="match status" value="1"/>
</dbReference>
<dbReference type="InterPro" id="IPR001278">
    <property type="entry name" value="Arg-tRNA-ligase"/>
</dbReference>